<comment type="subcellular location">
    <subcellularLocation>
        <location evidence="6 9">Cytoplasm</location>
    </subcellularLocation>
</comment>
<comment type="similarity">
    <text evidence="6 7">Belongs to the PAL/histidase family.</text>
</comment>
<evidence type="ECO:0000256" key="8">
    <source>
        <dbReference type="RuleBase" id="RU004479"/>
    </source>
</evidence>
<feature type="cross-link" description="5-imidazolinone (Ala-Gly)" evidence="6">
    <location>
        <begin position="149"/>
        <end position="151"/>
    </location>
</feature>
<comment type="pathway">
    <text evidence="1 6 8">Amino-acid degradation; L-histidine degradation into L-glutamate; N-formimidoyl-L-glutamate from L-histidine: step 1/3.</text>
</comment>
<dbReference type="InterPro" id="IPR022313">
    <property type="entry name" value="Phe/His_NH3-lyase_AS"/>
</dbReference>
<dbReference type="PROSITE" id="PS00488">
    <property type="entry name" value="PAL_HISTIDASE"/>
    <property type="match status" value="1"/>
</dbReference>
<dbReference type="Gene3D" id="1.20.200.10">
    <property type="entry name" value="Fumarase/aspartase (Central domain)"/>
    <property type="match status" value="1"/>
</dbReference>
<comment type="caution">
    <text evidence="10">The sequence shown here is derived from an EMBL/GenBank/DDBJ whole genome shotgun (WGS) entry which is preliminary data.</text>
</comment>
<dbReference type="NCBIfam" id="TIGR01225">
    <property type="entry name" value="hutH"/>
    <property type="match status" value="1"/>
</dbReference>
<keyword evidence="3 6" id="KW-0369">Histidine metabolism</keyword>
<evidence type="ECO:0000256" key="3">
    <source>
        <dbReference type="ARBA" id="ARBA00022808"/>
    </source>
</evidence>
<proteinExistence type="inferred from homology"/>
<dbReference type="AlphaFoldDB" id="A0A9D2B7F1"/>
<dbReference type="FunFam" id="1.10.275.10:FF:000005">
    <property type="entry name" value="Histidine ammonia-lyase"/>
    <property type="match status" value="1"/>
</dbReference>
<dbReference type="Pfam" id="PF00221">
    <property type="entry name" value="Lyase_aromatic"/>
    <property type="match status" value="1"/>
</dbReference>
<keyword evidence="4 6" id="KW-0456">Lyase</keyword>
<dbReference type="InterPro" id="IPR008948">
    <property type="entry name" value="L-Aspartase-like"/>
</dbReference>
<dbReference type="EC" id="4.3.1.3" evidence="2 6"/>
<comment type="PTM">
    <text evidence="6">Contains an active site 4-methylidene-imidazol-5-one (MIO), which is formed autocatalytically by cyclization and dehydration of residues Ala-Ser-Gly.</text>
</comment>
<evidence type="ECO:0000256" key="2">
    <source>
        <dbReference type="ARBA" id="ARBA00012994"/>
    </source>
</evidence>
<organism evidence="10 11">
    <name type="scientific">Candidatus Anaerotruncus excrementipullorum</name>
    <dbReference type="NCBI Taxonomy" id="2838465"/>
    <lineage>
        <taxon>Bacteria</taxon>
        <taxon>Bacillati</taxon>
        <taxon>Bacillota</taxon>
        <taxon>Clostridia</taxon>
        <taxon>Eubacteriales</taxon>
        <taxon>Oscillospiraceae</taxon>
        <taxon>Anaerotruncus</taxon>
    </lineage>
</organism>
<comment type="catalytic activity">
    <reaction evidence="5 6 8">
        <text>L-histidine = trans-urocanate + NH4(+)</text>
        <dbReference type="Rhea" id="RHEA:21232"/>
        <dbReference type="ChEBI" id="CHEBI:17771"/>
        <dbReference type="ChEBI" id="CHEBI:28938"/>
        <dbReference type="ChEBI" id="CHEBI:57595"/>
        <dbReference type="EC" id="4.3.1.3"/>
    </reaction>
</comment>
<gene>
    <name evidence="6 10" type="primary">hutH</name>
    <name evidence="10" type="ORF">H9736_05555</name>
</gene>
<reference evidence="10" key="1">
    <citation type="journal article" date="2021" name="PeerJ">
        <title>Extensive microbial diversity within the chicken gut microbiome revealed by metagenomics and culture.</title>
        <authorList>
            <person name="Gilroy R."/>
            <person name="Ravi A."/>
            <person name="Getino M."/>
            <person name="Pursley I."/>
            <person name="Horton D.L."/>
            <person name="Alikhan N.F."/>
            <person name="Baker D."/>
            <person name="Gharbi K."/>
            <person name="Hall N."/>
            <person name="Watson M."/>
            <person name="Adriaenssens E.M."/>
            <person name="Foster-Nyarko E."/>
            <person name="Jarju S."/>
            <person name="Secka A."/>
            <person name="Antonio M."/>
            <person name="Oren A."/>
            <person name="Chaudhuri R.R."/>
            <person name="La Ragione R."/>
            <person name="Hildebrand F."/>
            <person name="Pallen M.J."/>
        </authorList>
    </citation>
    <scope>NUCLEOTIDE SEQUENCE</scope>
    <source>
        <strain evidence="10">CHK188-5543</strain>
    </source>
</reference>
<evidence type="ECO:0000256" key="9">
    <source>
        <dbReference type="RuleBase" id="RU004480"/>
    </source>
</evidence>
<evidence type="ECO:0000256" key="6">
    <source>
        <dbReference type="HAMAP-Rule" id="MF_00229"/>
    </source>
</evidence>
<accession>A0A9D2B7F1</accession>
<evidence type="ECO:0000256" key="4">
    <source>
        <dbReference type="ARBA" id="ARBA00023239"/>
    </source>
</evidence>
<evidence type="ECO:0000256" key="1">
    <source>
        <dbReference type="ARBA" id="ARBA00005113"/>
    </source>
</evidence>
<feature type="modified residue" description="2,3-didehydroalanine (Ser)" evidence="6">
    <location>
        <position position="150"/>
    </location>
</feature>
<dbReference type="GO" id="GO:0005737">
    <property type="term" value="C:cytoplasm"/>
    <property type="evidence" value="ECO:0007669"/>
    <property type="project" value="UniProtKB-SubCell"/>
</dbReference>
<dbReference type="InterPro" id="IPR005921">
    <property type="entry name" value="HutH"/>
</dbReference>
<dbReference type="PANTHER" id="PTHR10362">
    <property type="entry name" value="HISTIDINE AMMONIA-LYASE"/>
    <property type="match status" value="1"/>
</dbReference>
<evidence type="ECO:0000313" key="11">
    <source>
        <dbReference type="Proteomes" id="UP000886800"/>
    </source>
</evidence>
<dbReference type="NCBIfam" id="NF006871">
    <property type="entry name" value="PRK09367.1"/>
    <property type="match status" value="1"/>
</dbReference>
<protein>
    <recommendedName>
        <fullName evidence="2 6">Histidine ammonia-lyase</fullName>
        <shortName evidence="6">Histidase</shortName>
        <ecNumber evidence="2 6">4.3.1.3</ecNumber>
    </recommendedName>
</protein>
<dbReference type="GO" id="GO:0004397">
    <property type="term" value="F:histidine ammonia-lyase activity"/>
    <property type="evidence" value="ECO:0007669"/>
    <property type="project" value="UniProtKB-UniRule"/>
</dbReference>
<evidence type="ECO:0000313" key="10">
    <source>
        <dbReference type="EMBL" id="HIX65698.1"/>
    </source>
</evidence>
<dbReference type="GO" id="GO:0006548">
    <property type="term" value="P:L-histidine catabolic process"/>
    <property type="evidence" value="ECO:0007669"/>
    <property type="project" value="UniProtKB-UniRule"/>
</dbReference>
<keyword evidence="6" id="KW-0963">Cytoplasm</keyword>
<evidence type="ECO:0000256" key="5">
    <source>
        <dbReference type="ARBA" id="ARBA00049269"/>
    </source>
</evidence>
<dbReference type="Gene3D" id="1.10.275.10">
    <property type="entry name" value="Fumarase/aspartase (N-terminal domain)"/>
    <property type="match status" value="1"/>
</dbReference>
<sequence>MEHPQKIQQVVLDGHSLTLETFVAVARFGAKVSLSGPAREAISRSRTLAEKIAREKRVAYGITTGFGDFATVAVPDEWSSQLSTNLILSHCTGTGEPYSQEQVRGMMVLRANALCVGLSGVRLVLVELLVEMLNRGVIPVVPQKGSLGASGDLAPLSHMGLVLLGRGEAFYQGQRLPGGEAMERAGLQPLESLACKEGLGITNGTCAMTSVGALHLYDTIQAARLADVISSLSFTALTGQLDSFQERMHTARGQLGQIQVARNIRLLTQDCEILARCQGARVQDAYALRCIPQVHGAVRDALEFVKSKVEIELNAVTDNPLLFCEDEAVISGGNFHGEPMALPFDFLGIACSELAGISERRIERMVNAALSNGLSRFLTVNGGVNSGFMIVQYAAASMASENKVLAHPASVDSIPSSANQEDFVSMGTTAARKAGPILENTRSVLAYELLTACQAIDLRRQSGEYGTGLSPVGEAVFSHVRQKVAFMAEDRELWPDIRQVEAMVRSGELLALVEELVPDFQ</sequence>
<reference evidence="10" key="2">
    <citation type="submission" date="2021-04" db="EMBL/GenBank/DDBJ databases">
        <authorList>
            <person name="Gilroy R."/>
        </authorList>
    </citation>
    <scope>NUCLEOTIDE SEQUENCE</scope>
    <source>
        <strain evidence="10">CHK188-5543</strain>
    </source>
</reference>
<dbReference type="HAMAP" id="MF_00229">
    <property type="entry name" value="His_ammonia_lyase"/>
    <property type="match status" value="1"/>
</dbReference>
<dbReference type="InterPro" id="IPR001106">
    <property type="entry name" value="Aromatic_Lyase"/>
</dbReference>
<dbReference type="InterPro" id="IPR024083">
    <property type="entry name" value="Fumarase/histidase_N"/>
</dbReference>
<dbReference type="FunFam" id="1.20.200.10:FF:000003">
    <property type="entry name" value="Histidine ammonia-lyase"/>
    <property type="match status" value="1"/>
</dbReference>
<evidence type="ECO:0000256" key="7">
    <source>
        <dbReference type="RuleBase" id="RU003954"/>
    </source>
</evidence>
<name>A0A9D2B7F1_9FIRM</name>
<dbReference type="CDD" id="cd00332">
    <property type="entry name" value="PAL-HAL"/>
    <property type="match status" value="1"/>
</dbReference>
<dbReference type="SUPFAM" id="SSF48557">
    <property type="entry name" value="L-aspartase-like"/>
    <property type="match status" value="1"/>
</dbReference>
<dbReference type="EMBL" id="DXES01000121">
    <property type="protein sequence ID" value="HIX65698.1"/>
    <property type="molecule type" value="Genomic_DNA"/>
</dbReference>
<dbReference type="Proteomes" id="UP000886800">
    <property type="component" value="Unassembled WGS sequence"/>
</dbReference>